<comment type="caution">
    <text evidence="9">The sequence shown here is derived from an EMBL/GenBank/DDBJ whole genome shotgun (WGS) entry which is preliminary data.</text>
</comment>
<dbReference type="SUPFAM" id="SSF54928">
    <property type="entry name" value="RNA-binding domain, RBD"/>
    <property type="match status" value="2"/>
</dbReference>
<dbReference type="GO" id="GO:0003723">
    <property type="term" value="F:RNA binding"/>
    <property type="evidence" value="ECO:0007669"/>
    <property type="project" value="UniProtKB-UniRule"/>
</dbReference>
<dbReference type="Gene3D" id="3.30.70.330">
    <property type="match status" value="2"/>
</dbReference>
<sequence length="376" mass="44064">MNDNSNDEFERQLLLEEREKKQLTTVDAKPGNEFVDPKDGTTYEWDGVRKAWFPKLDDLFIAKYQENYKFEEEKVEPSCSTVNNVTKAKIEEESDVKQNERCEEKEKKERGEKRKQESNPTWFEVDDEHNTSVYVSNLPLDITDEQFVELMKKCGLLMKDESNNLKIKIYKDAEGNVKGDALCTYIKVESVILALQILDGYMYNGKEIKVERAKFSLKGEYDPSKKPRKKKNKEKNKMKKKLEKLFDWRPEKMIGERSSSEKVVIIKNMFDISEFEKDPKAILEYKSDLRDECIEKCGEVKKVEIYDRNQDGVAAVHFKEFEAADSCVQLMNGRFFAGRQLSASHWDGKTKYSVKETEEEAKARIDQWDKFLEDSE</sequence>
<keyword evidence="4 6" id="KW-0694">RNA-binding</keyword>
<reference evidence="9 10" key="1">
    <citation type="journal article" date="2018" name="Gigascience">
        <title>Genomes of trombidid mites reveal novel predicted allergens and laterally-transferred genes associated with secondary metabolism.</title>
        <authorList>
            <person name="Dong X."/>
            <person name="Chaisiri K."/>
            <person name="Xia D."/>
            <person name="Armstrong S.D."/>
            <person name="Fang Y."/>
            <person name="Donnelly M.J."/>
            <person name="Kadowaki T."/>
            <person name="McGarry J.W."/>
            <person name="Darby A.C."/>
            <person name="Makepeace B.L."/>
        </authorList>
    </citation>
    <scope>NUCLEOTIDE SEQUENCE [LARGE SCALE GENOMIC DNA]</scope>
    <source>
        <strain evidence="9">UoL-UT</strain>
    </source>
</reference>
<dbReference type="VEuPathDB" id="VectorBase:LDEU005136"/>
<feature type="domain" description="RRM" evidence="8">
    <location>
        <begin position="131"/>
        <end position="215"/>
    </location>
</feature>
<feature type="domain" description="RRM" evidence="8">
    <location>
        <begin position="262"/>
        <end position="348"/>
    </location>
</feature>
<dbReference type="GO" id="GO:0005684">
    <property type="term" value="C:U2-type spliceosomal complex"/>
    <property type="evidence" value="ECO:0007669"/>
    <property type="project" value="TreeGrafter"/>
</dbReference>
<keyword evidence="5" id="KW-0508">mRNA splicing</keyword>
<feature type="compositionally biased region" description="Basic and acidic residues" evidence="7">
    <location>
        <begin position="95"/>
        <end position="117"/>
    </location>
</feature>
<comment type="similarity">
    <text evidence="1">Belongs to the HTATSF1 family.</text>
</comment>
<dbReference type="PANTHER" id="PTHR15608:SF0">
    <property type="entry name" value="HIV TAT-SPECIFIC FACTOR 1"/>
    <property type="match status" value="1"/>
</dbReference>
<dbReference type="CDD" id="cd12281">
    <property type="entry name" value="RRM1_TatSF1_like"/>
    <property type="match status" value="1"/>
</dbReference>
<evidence type="ECO:0000259" key="8">
    <source>
        <dbReference type="PROSITE" id="PS50102"/>
    </source>
</evidence>
<name>A0A443SH98_9ACAR</name>
<protein>
    <submittedName>
        <fullName evidence="9">HIV Tat-specific factor 1-like protein</fullName>
    </submittedName>
</protein>
<dbReference type="InterPro" id="IPR034392">
    <property type="entry name" value="TatSF1-like_RRM1"/>
</dbReference>
<organism evidence="9 10">
    <name type="scientific">Leptotrombidium deliense</name>
    <dbReference type="NCBI Taxonomy" id="299467"/>
    <lineage>
        <taxon>Eukaryota</taxon>
        <taxon>Metazoa</taxon>
        <taxon>Ecdysozoa</taxon>
        <taxon>Arthropoda</taxon>
        <taxon>Chelicerata</taxon>
        <taxon>Arachnida</taxon>
        <taxon>Acari</taxon>
        <taxon>Acariformes</taxon>
        <taxon>Trombidiformes</taxon>
        <taxon>Prostigmata</taxon>
        <taxon>Anystina</taxon>
        <taxon>Parasitengona</taxon>
        <taxon>Trombiculoidea</taxon>
        <taxon>Trombiculidae</taxon>
        <taxon>Leptotrombidium</taxon>
    </lineage>
</organism>
<dbReference type="SMART" id="SM00360">
    <property type="entry name" value="RRM"/>
    <property type="match status" value="2"/>
</dbReference>
<evidence type="ECO:0000256" key="4">
    <source>
        <dbReference type="ARBA" id="ARBA00022884"/>
    </source>
</evidence>
<evidence type="ECO:0000313" key="10">
    <source>
        <dbReference type="Proteomes" id="UP000288716"/>
    </source>
</evidence>
<proteinExistence type="inferred from homology"/>
<evidence type="ECO:0000256" key="2">
    <source>
        <dbReference type="ARBA" id="ARBA00022664"/>
    </source>
</evidence>
<evidence type="ECO:0000256" key="1">
    <source>
        <dbReference type="ARBA" id="ARBA00007747"/>
    </source>
</evidence>
<dbReference type="EMBL" id="NCKV01002394">
    <property type="protein sequence ID" value="RWS26903.1"/>
    <property type="molecule type" value="Genomic_DNA"/>
</dbReference>
<keyword evidence="3" id="KW-0677">Repeat</keyword>
<dbReference type="CDD" id="cd12282">
    <property type="entry name" value="RRM2_TatSF1_like"/>
    <property type="match status" value="1"/>
</dbReference>
<evidence type="ECO:0000256" key="5">
    <source>
        <dbReference type="ARBA" id="ARBA00023187"/>
    </source>
</evidence>
<evidence type="ECO:0000256" key="7">
    <source>
        <dbReference type="SAM" id="MobiDB-lite"/>
    </source>
</evidence>
<evidence type="ECO:0000256" key="6">
    <source>
        <dbReference type="PROSITE-ProRule" id="PRU00176"/>
    </source>
</evidence>
<dbReference type="InterPro" id="IPR035979">
    <property type="entry name" value="RBD_domain_sf"/>
</dbReference>
<dbReference type="FunFam" id="3.30.70.330:FF:000105">
    <property type="entry name" value="HIV Tat-specific factor 1 homolog"/>
    <property type="match status" value="1"/>
</dbReference>
<dbReference type="AlphaFoldDB" id="A0A443SH98"/>
<keyword evidence="2" id="KW-0507">mRNA processing</keyword>
<keyword evidence="10" id="KW-1185">Reference proteome</keyword>
<gene>
    <name evidence="9" type="ORF">B4U80_00579</name>
</gene>
<dbReference type="PROSITE" id="PS50102">
    <property type="entry name" value="RRM"/>
    <property type="match status" value="2"/>
</dbReference>
<dbReference type="InterPro" id="IPR012677">
    <property type="entry name" value="Nucleotide-bd_a/b_plait_sf"/>
</dbReference>
<feature type="region of interest" description="Disordered" evidence="7">
    <location>
        <begin position="95"/>
        <end position="120"/>
    </location>
</feature>
<dbReference type="OrthoDB" id="10258585at2759"/>
<dbReference type="PANTHER" id="PTHR15608">
    <property type="entry name" value="SPLICING FACTOR U2AF-ASSOCIATED PROTEIN 2"/>
    <property type="match status" value="1"/>
</dbReference>
<dbReference type="InterPro" id="IPR000504">
    <property type="entry name" value="RRM_dom"/>
</dbReference>
<dbReference type="GO" id="GO:0000398">
    <property type="term" value="P:mRNA splicing, via spliceosome"/>
    <property type="evidence" value="ECO:0007669"/>
    <property type="project" value="InterPro"/>
</dbReference>
<dbReference type="InterPro" id="IPR034393">
    <property type="entry name" value="TatSF1-like"/>
</dbReference>
<evidence type="ECO:0000313" key="9">
    <source>
        <dbReference type="EMBL" id="RWS26903.1"/>
    </source>
</evidence>
<dbReference type="Proteomes" id="UP000288716">
    <property type="component" value="Unassembled WGS sequence"/>
</dbReference>
<dbReference type="STRING" id="299467.A0A443SH98"/>
<evidence type="ECO:0000256" key="3">
    <source>
        <dbReference type="ARBA" id="ARBA00022737"/>
    </source>
</evidence>
<dbReference type="GO" id="GO:0005686">
    <property type="term" value="C:U2 snRNP"/>
    <property type="evidence" value="ECO:0007669"/>
    <property type="project" value="TreeGrafter"/>
</dbReference>
<dbReference type="Pfam" id="PF00076">
    <property type="entry name" value="RRM_1"/>
    <property type="match status" value="2"/>
</dbReference>
<accession>A0A443SH98</accession>